<keyword evidence="2 7" id="KW-0812">Transmembrane</keyword>
<sequence>MHKRHVIEITRLTICKYYKYFIYANSIALVASLSTILLLISGLPLRKKIFTRASMIIMWLTITSLAITYGISIYVITPEKDIEQLSLIIEVVVALWCSIIALLMIGNTFQLAFTGDISSICLKNIPRLVEASLLGDIEQAESLDFAKVLESCSYLEHLSLNFSNSKFVAEEGYEVPTKLPFNLNNVKQFYLPDILLVESYKLSYVCDEDDSDTDEESIEESLEPETLLDLTFNHLGEVQLGSFIERTSEMQFIKHLSANSPVLERVVT</sequence>
<keyword evidence="5" id="KW-0040">ANK repeat</keyword>
<comment type="subcellular location">
    <subcellularLocation>
        <location evidence="1">Membrane</location>
        <topology evidence="1">Multi-pass membrane protein</topology>
    </subcellularLocation>
</comment>
<comment type="caution">
    <text evidence="9">The sequence shown here is derived from an EMBL/GenBank/DDBJ whole genome shotgun (WGS) entry which is preliminary data.</text>
</comment>
<dbReference type="GO" id="GO:0005886">
    <property type="term" value="C:plasma membrane"/>
    <property type="evidence" value="ECO:0007669"/>
    <property type="project" value="TreeGrafter"/>
</dbReference>
<keyword evidence="6 7" id="KW-0472">Membrane</keyword>
<keyword evidence="3" id="KW-0677">Repeat</keyword>
<keyword evidence="4 7" id="KW-1133">Transmembrane helix</keyword>
<evidence type="ECO:0000256" key="5">
    <source>
        <dbReference type="ARBA" id="ARBA00023043"/>
    </source>
</evidence>
<dbReference type="EMBL" id="JACXVP010000004">
    <property type="protein sequence ID" value="KAG5613301.1"/>
    <property type="molecule type" value="Genomic_DNA"/>
</dbReference>
<evidence type="ECO:0000313" key="9">
    <source>
        <dbReference type="EMBL" id="KAG5613301.1"/>
    </source>
</evidence>
<evidence type="ECO:0000256" key="2">
    <source>
        <dbReference type="ARBA" id="ARBA00022692"/>
    </source>
</evidence>
<keyword evidence="10" id="KW-1185">Reference proteome</keyword>
<dbReference type="Pfam" id="PF13962">
    <property type="entry name" value="PGG"/>
    <property type="match status" value="1"/>
</dbReference>
<feature type="transmembrane region" description="Helical" evidence="7">
    <location>
        <begin position="88"/>
        <end position="113"/>
    </location>
</feature>
<feature type="transmembrane region" description="Helical" evidence="7">
    <location>
        <begin position="20"/>
        <end position="44"/>
    </location>
</feature>
<protein>
    <recommendedName>
        <fullName evidence="8">PGG domain-containing protein</fullName>
    </recommendedName>
</protein>
<reference evidence="9 10" key="1">
    <citation type="submission" date="2020-09" db="EMBL/GenBank/DDBJ databases">
        <title>De no assembly of potato wild relative species, Solanum commersonii.</title>
        <authorList>
            <person name="Cho K."/>
        </authorList>
    </citation>
    <scope>NUCLEOTIDE SEQUENCE [LARGE SCALE GENOMIC DNA]</scope>
    <source>
        <strain evidence="9">LZ3.2</strain>
        <tissue evidence="9">Leaf</tissue>
    </source>
</reference>
<dbReference type="InterPro" id="IPR026961">
    <property type="entry name" value="PGG_dom"/>
</dbReference>
<gene>
    <name evidence="9" type="ORF">H5410_024582</name>
</gene>
<accession>A0A9J5ZMC0</accession>
<dbReference type="PANTHER" id="PTHR24186:SF38">
    <property type="entry name" value="ANKYRIN REPEAT FAMILY PROTEIN"/>
    <property type="match status" value="1"/>
</dbReference>
<organism evidence="9 10">
    <name type="scientific">Solanum commersonii</name>
    <name type="common">Commerson's wild potato</name>
    <name type="synonym">Commerson's nightshade</name>
    <dbReference type="NCBI Taxonomy" id="4109"/>
    <lineage>
        <taxon>Eukaryota</taxon>
        <taxon>Viridiplantae</taxon>
        <taxon>Streptophyta</taxon>
        <taxon>Embryophyta</taxon>
        <taxon>Tracheophyta</taxon>
        <taxon>Spermatophyta</taxon>
        <taxon>Magnoliopsida</taxon>
        <taxon>eudicotyledons</taxon>
        <taxon>Gunneridae</taxon>
        <taxon>Pentapetalae</taxon>
        <taxon>asterids</taxon>
        <taxon>lamiids</taxon>
        <taxon>Solanales</taxon>
        <taxon>Solanaceae</taxon>
        <taxon>Solanoideae</taxon>
        <taxon>Solaneae</taxon>
        <taxon>Solanum</taxon>
    </lineage>
</organism>
<dbReference type="PANTHER" id="PTHR24186">
    <property type="entry name" value="PROTEIN PHOSPHATASE 1 REGULATORY SUBUNIT"/>
    <property type="match status" value="1"/>
</dbReference>
<dbReference type="Proteomes" id="UP000824120">
    <property type="component" value="Chromosome 4"/>
</dbReference>
<dbReference type="OrthoDB" id="1274461at2759"/>
<evidence type="ECO:0000313" key="10">
    <source>
        <dbReference type="Proteomes" id="UP000824120"/>
    </source>
</evidence>
<evidence type="ECO:0000259" key="8">
    <source>
        <dbReference type="Pfam" id="PF13962"/>
    </source>
</evidence>
<evidence type="ECO:0000256" key="4">
    <source>
        <dbReference type="ARBA" id="ARBA00022989"/>
    </source>
</evidence>
<evidence type="ECO:0000256" key="1">
    <source>
        <dbReference type="ARBA" id="ARBA00004141"/>
    </source>
</evidence>
<name>A0A9J5ZMC0_SOLCO</name>
<evidence type="ECO:0000256" key="7">
    <source>
        <dbReference type="SAM" id="Phobius"/>
    </source>
</evidence>
<evidence type="ECO:0000256" key="3">
    <source>
        <dbReference type="ARBA" id="ARBA00022737"/>
    </source>
</evidence>
<proteinExistence type="predicted"/>
<evidence type="ECO:0000256" key="6">
    <source>
        <dbReference type="ARBA" id="ARBA00023136"/>
    </source>
</evidence>
<feature type="transmembrane region" description="Helical" evidence="7">
    <location>
        <begin position="56"/>
        <end position="76"/>
    </location>
</feature>
<dbReference type="AlphaFoldDB" id="A0A9J5ZMC0"/>
<feature type="domain" description="PGG" evidence="8">
    <location>
        <begin position="17"/>
        <end position="75"/>
    </location>
</feature>